<accession>A0AAV9JFR8</accession>
<protein>
    <submittedName>
        <fullName evidence="1">Uncharacterized protein</fullName>
    </submittedName>
</protein>
<dbReference type="Proteomes" id="UP001324427">
    <property type="component" value="Unassembled WGS sequence"/>
</dbReference>
<reference evidence="1 2" key="1">
    <citation type="submission" date="2021-11" db="EMBL/GenBank/DDBJ databases">
        <title>Black yeast isolated from Biological Soil Crust.</title>
        <authorList>
            <person name="Kurbessoian T."/>
        </authorList>
    </citation>
    <scope>NUCLEOTIDE SEQUENCE [LARGE SCALE GENOMIC DNA]</scope>
    <source>
        <strain evidence="1 2">CCFEE 5522</strain>
    </source>
</reference>
<dbReference type="EMBL" id="JAVFHQ010000030">
    <property type="protein sequence ID" value="KAK4543643.1"/>
    <property type="molecule type" value="Genomic_DNA"/>
</dbReference>
<gene>
    <name evidence="1" type="ORF">LTR36_005288</name>
</gene>
<organism evidence="1 2">
    <name type="scientific">Oleoguttula mirabilis</name>
    <dbReference type="NCBI Taxonomy" id="1507867"/>
    <lineage>
        <taxon>Eukaryota</taxon>
        <taxon>Fungi</taxon>
        <taxon>Dikarya</taxon>
        <taxon>Ascomycota</taxon>
        <taxon>Pezizomycotina</taxon>
        <taxon>Dothideomycetes</taxon>
        <taxon>Dothideomycetidae</taxon>
        <taxon>Mycosphaerellales</taxon>
        <taxon>Teratosphaeriaceae</taxon>
        <taxon>Oleoguttula</taxon>
    </lineage>
</organism>
<evidence type="ECO:0000313" key="1">
    <source>
        <dbReference type="EMBL" id="KAK4543643.1"/>
    </source>
</evidence>
<name>A0AAV9JFR8_9PEZI</name>
<evidence type="ECO:0000313" key="2">
    <source>
        <dbReference type="Proteomes" id="UP001324427"/>
    </source>
</evidence>
<keyword evidence="2" id="KW-1185">Reference proteome</keyword>
<sequence>MPTERKVSIKLEITEDCPHNPESLHRCLSRCEHPTKKGTQIDVIYTTEGDHPTGQVWDIGTSRYSRQSNAGRVRMTLHQKAAKLGSVDQGRMYEELRKICLALEEVVL</sequence>
<dbReference type="AlphaFoldDB" id="A0AAV9JFR8"/>
<comment type="caution">
    <text evidence="1">The sequence shown here is derived from an EMBL/GenBank/DDBJ whole genome shotgun (WGS) entry which is preliminary data.</text>
</comment>
<proteinExistence type="predicted"/>